<dbReference type="EMBL" id="AP013066">
    <property type="protein sequence ID" value="BAN34151.1"/>
    <property type="molecule type" value="Genomic_DNA"/>
</dbReference>
<evidence type="ECO:0000313" key="8">
    <source>
        <dbReference type="Proteomes" id="UP000015559"/>
    </source>
</evidence>
<gene>
    <name evidence="7" type="ORF">SCD_n00302</name>
</gene>
<evidence type="ECO:0000313" key="7">
    <source>
        <dbReference type="EMBL" id="BAN34151.1"/>
    </source>
</evidence>
<comment type="subcellular location">
    <subcellularLocation>
        <location evidence="1">Membrane</location>
        <topology evidence="1">Multi-pass membrane protein</topology>
    </subcellularLocation>
</comment>
<evidence type="ECO:0000256" key="5">
    <source>
        <dbReference type="ARBA" id="ARBA00023136"/>
    </source>
</evidence>
<reference evidence="7 8" key="1">
    <citation type="journal article" date="2012" name="Appl. Environ. Microbiol.">
        <title>Draft genome sequence of a psychrotolerant sulfur-oxidizing bacterium, Sulfuricella denitrificans skB26, and proteomic insights into cold adaptation.</title>
        <authorList>
            <person name="Watanabe T."/>
            <person name="Kojima H."/>
            <person name="Fukui M."/>
        </authorList>
    </citation>
    <scope>NUCLEOTIDE SEQUENCE [LARGE SCALE GENOMIC DNA]</scope>
    <source>
        <strain evidence="8">skB26</strain>
    </source>
</reference>
<dbReference type="Proteomes" id="UP000015559">
    <property type="component" value="Chromosome"/>
</dbReference>
<dbReference type="STRING" id="1163617.SCD_n00302"/>
<keyword evidence="5 6" id="KW-0472">Membrane</keyword>
<sequence length="278" mass="28716">MFATAVIVFREVLEAALIIGIIAAATRSVAGRTRWLLAGLLVGLAGSALVAASTDAIAAMADGIGQELFNALVLGVAVLMLAWHNIWMSSHGKAMAAEATKVGQAIRDGQQERSILLVVVGLAVLREGSETVLFLYGISAAEGSGASSIVLGGLMGVLAGTSIGYAVYAGLLRVPLRWFFAATGMLVLLLAAGMASQAAHFLIQADLLTSLTAPLWDTSALLPMNSIPGMLLHGLVGYDPRPSGMQLVFYIITLAAIAMGMKLASRSLSPIAQKGKVS</sequence>
<accession>S6AEF4</accession>
<feature type="transmembrane region" description="Helical" evidence="6">
    <location>
        <begin position="178"/>
        <end position="203"/>
    </location>
</feature>
<keyword evidence="3 6" id="KW-0812">Transmembrane</keyword>
<feature type="transmembrane region" description="Helical" evidence="6">
    <location>
        <begin position="247"/>
        <end position="264"/>
    </location>
</feature>
<dbReference type="Pfam" id="PF03239">
    <property type="entry name" value="FTR1"/>
    <property type="match status" value="1"/>
</dbReference>
<organism evidence="7 8">
    <name type="scientific">Sulfuricella denitrificans (strain DSM 22764 / NBRC 105220 / skB26)</name>
    <dbReference type="NCBI Taxonomy" id="1163617"/>
    <lineage>
        <taxon>Bacteria</taxon>
        <taxon>Pseudomonadati</taxon>
        <taxon>Pseudomonadota</taxon>
        <taxon>Betaproteobacteria</taxon>
        <taxon>Nitrosomonadales</taxon>
        <taxon>Sulfuricellaceae</taxon>
        <taxon>Sulfuricella</taxon>
    </lineage>
</organism>
<dbReference type="AlphaFoldDB" id="S6AEF4"/>
<keyword evidence="4 6" id="KW-1133">Transmembrane helix</keyword>
<protein>
    <submittedName>
        <fullName evidence="7">Iron permease FTR1</fullName>
    </submittedName>
</protein>
<name>S6AEF4_SULDS</name>
<proteinExistence type="inferred from homology"/>
<dbReference type="GO" id="GO:0033573">
    <property type="term" value="C:high-affinity iron permease complex"/>
    <property type="evidence" value="ECO:0007669"/>
    <property type="project" value="InterPro"/>
</dbReference>
<feature type="transmembrane region" description="Helical" evidence="6">
    <location>
        <begin position="115"/>
        <end position="137"/>
    </location>
</feature>
<feature type="transmembrane region" description="Helical" evidence="6">
    <location>
        <begin position="68"/>
        <end position="86"/>
    </location>
</feature>
<dbReference type="RefSeq" id="WP_009206904.1">
    <property type="nucleotide sequence ID" value="NC_022357.1"/>
</dbReference>
<feature type="transmembrane region" description="Helical" evidence="6">
    <location>
        <begin position="149"/>
        <end position="172"/>
    </location>
</feature>
<dbReference type="PANTHER" id="PTHR31632:SF2">
    <property type="entry name" value="PLASMA MEMBRANE IRON PERMEASE"/>
    <property type="match status" value="1"/>
</dbReference>
<evidence type="ECO:0000256" key="1">
    <source>
        <dbReference type="ARBA" id="ARBA00004141"/>
    </source>
</evidence>
<dbReference type="OrthoDB" id="5294331at2"/>
<dbReference type="InterPro" id="IPR004923">
    <property type="entry name" value="FTR1/Fip1/EfeU"/>
</dbReference>
<dbReference type="GO" id="GO:0015093">
    <property type="term" value="F:ferrous iron transmembrane transporter activity"/>
    <property type="evidence" value="ECO:0007669"/>
    <property type="project" value="TreeGrafter"/>
</dbReference>
<evidence type="ECO:0000256" key="4">
    <source>
        <dbReference type="ARBA" id="ARBA00022989"/>
    </source>
</evidence>
<dbReference type="eggNOG" id="COG0672">
    <property type="taxonomic scope" value="Bacteria"/>
</dbReference>
<dbReference type="HOGENOM" id="CLU_077905_0_1_4"/>
<evidence type="ECO:0000256" key="3">
    <source>
        <dbReference type="ARBA" id="ARBA00022692"/>
    </source>
</evidence>
<comment type="similarity">
    <text evidence="2">Belongs to the oxidase-dependent Fe transporter (OFeT) (TC 9.A.10.1) family.</text>
</comment>
<evidence type="ECO:0000256" key="2">
    <source>
        <dbReference type="ARBA" id="ARBA00008333"/>
    </source>
</evidence>
<keyword evidence="8" id="KW-1185">Reference proteome</keyword>
<evidence type="ECO:0000256" key="6">
    <source>
        <dbReference type="SAM" id="Phobius"/>
    </source>
</evidence>
<dbReference type="PANTHER" id="PTHR31632">
    <property type="entry name" value="IRON TRANSPORTER FTH1"/>
    <property type="match status" value="1"/>
</dbReference>
<dbReference type="KEGG" id="sdr:SCD_n00302"/>
<feature type="transmembrane region" description="Helical" evidence="6">
    <location>
        <begin position="36"/>
        <end position="61"/>
    </location>
</feature>